<dbReference type="InterPro" id="IPR050177">
    <property type="entry name" value="Lipid_A_modif_metabolic_enz"/>
</dbReference>
<dbReference type="Proteomes" id="UP001574673">
    <property type="component" value="Unassembled WGS sequence"/>
</dbReference>
<evidence type="ECO:0000313" key="2">
    <source>
        <dbReference type="EMBL" id="MFA9950483.1"/>
    </source>
</evidence>
<name>A0ABV4UFU6_9RHOO</name>
<feature type="domain" description="NAD-dependent epimerase/dehydratase" evidence="1">
    <location>
        <begin position="3"/>
        <end position="227"/>
    </location>
</feature>
<evidence type="ECO:0000259" key="1">
    <source>
        <dbReference type="Pfam" id="PF01370"/>
    </source>
</evidence>
<accession>A0ABV4UFU6</accession>
<dbReference type="Pfam" id="PF01370">
    <property type="entry name" value="Epimerase"/>
    <property type="match status" value="1"/>
</dbReference>
<dbReference type="RefSeq" id="WP_418891537.1">
    <property type="nucleotide sequence ID" value="NZ_JBEUWX010000002.1"/>
</dbReference>
<organism evidence="2 3">
    <name type="scientific">Dentiradicibacter hellwigii</name>
    <dbReference type="NCBI Taxonomy" id="3149053"/>
    <lineage>
        <taxon>Bacteria</taxon>
        <taxon>Pseudomonadati</taxon>
        <taxon>Pseudomonadota</taxon>
        <taxon>Betaproteobacteria</taxon>
        <taxon>Rhodocyclales</taxon>
        <taxon>Rhodocyclaceae</taxon>
        <taxon>Dentiradicibacter</taxon>
    </lineage>
</organism>
<dbReference type="PANTHER" id="PTHR43245">
    <property type="entry name" value="BIFUNCTIONAL POLYMYXIN RESISTANCE PROTEIN ARNA"/>
    <property type="match status" value="1"/>
</dbReference>
<dbReference type="SUPFAM" id="SSF51735">
    <property type="entry name" value="NAD(P)-binding Rossmann-fold domains"/>
    <property type="match status" value="1"/>
</dbReference>
<dbReference type="PANTHER" id="PTHR43245:SF58">
    <property type="entry name" value="BLL5923 PROTEIN"/>
    <property type="match status" value="1"/>
</dbReference>
<reference evidence="3" key="1">
    <citation type="submission" date="2024-06" db="EMBL/GenBank/DDBJ databases">
        <title>Radixoralia hellwigii gen. nov., sp nov., isolated from a root canal in the human oral cavity.</title>
        <authorList>
            <person name="Bartsch S."/>
            <person name="Wittmer A."/>
            <person name="Schulz A.-K."/>
            <person name="Neumann-Schaal M."/>
            <person name="Wolf J."/>
            <person name="Gronow S."/>
            <person name="Tennert C."/>
            <person name="Haecker G."/>
            <person name="Cieplik F."/>
            <person name="Al-Ahmad A."/>
        </authorList>
    </citation>
    <scope>NUCLEOTIDE SEQUENCE [LARGE SCALE GENOMIC DNA]</scope>
    <source>
        <strain evidence="3">Wk13</strain>
    </source>
</reference>
<keyword evidence="3" id="KW-1185">Reference proteome</keyword>
<sequence>MKVLVTGANGFVGRGVCAVLAQRGYALVRAVRGLAPSDKPGAPDALAVGEVNGETVWDAALRQAPEAVVHLAARAHVTRAIAGDAEICRQTNVAGAVRLAEQCAAAGVRRFIFMSSVKVMGEGRACSYRESDAPAPVGTYAAAKWEAEQRLHEIAGRSGMELVVLRPTLVYGRGVKANFFSLMRAIDRRIPLPLGAVANRRSLIYLGNLADATARCLTHPNAAGKTYLLSDGEDVSSAELVRRIAEALGRAPRLMAVPPRWLYLAARLMGRGDAADRLLGSLTVDSRAIRTDLGWRPPYTMRQGLAATAAWYRTWADRDRAPPA</sequence>
<dbReference type="Gene3D" id="3.40.50.720">
    <property type="entry name" value="NAD(P)-binding Rossmann-like Domain"/>
    <property type="match status" value="1"/>
</dbReference>
<dbReference type="InterPro" id="IPR036291">
    <property type="entry name" value="NAD(P)-bd_dom_sf"/>
</dbReference>
<gene>
    <name evidence="2" type="ORF">ABCS64_09175</name>
</gene>
<protein>
    <submittedName>
        <fullName evidence="2">NAD-dependent epimerase/dehydratase family protein</fullName>
    </submittedName>
</protein>
<proteinExistence type="predicted"/>
<dbReference type="EMBL" id="JBEUWX010000002">
    <property type="protein sequence ID" value="MFA9950483.1"/>
    <property type="molecule type" value="Genomic_DNA"/>
</dbReference>
<comment type="caution">
    <text evidence="2">The sequence shown here is derived from an EMBL/GenBank/DDBJ whole genome shotgun (WGS) entry which is preliminary data.</text>
</comment>
<dbReference type="InterPro" id="IPR001509">
    <property type="entry name" value="Epimerase_deHydtase"/>
</dbReference>
<evidence type="ECO:0000313" key="3">
    <source>
        <dbReference type="Proteomes" id="UP001574673"/>
    </source>
</evidence>